<reference evidence="7" key="1">
    <citation type="journal article" date="2014" name="Int. J. Syst. Evol. Microbiol.">
        <title>Complete genome sequence of Corynebacterium casei LMG S-19264T (=DSM 44701T), isolated from a smear-ripened cheese.</title>
        <authorList>
            <consortium name="US DOE Joint Genome Institute (JGI-PGF)"/>
            <person name="Walter F."/>
            <person name="Albersmeier A."/>
            <person name="Kalinowski J."/>
            <person name="Ruckert C."/>
        </authorList>
    </citation>
    <scope>NUCLEOTIDE SEQUENCE</scope>
    <source>
        <strain evidence="7">CCM 7897</strain>
    </source>
</reference>
<reference evidence="7" key="2">
    <citation type="submission" date="2020-09" db="EMBL/GenBank/DDBJ databases">
        <authorList>
            <person name="Sun Q."/>
            <person name="Sedlacek I."/>
        </authorList>
    </citation>
    <scope>NUCLEOTIDE SEQUENCE</scope>
    <source>
        <strain evidence="7">CCM 7897</strain>
    </source>
</reference>
<dbReference type="Proteomes" id="UP000606044">
    <property type="component" value="Unassembled WGS sequence"/>
</dbReference>
<comment type="similarity">
    <text evidence="2">Belongs to the MipA/OmpV family.</text>
</comment>
<evidence type="ECO:0000256" key="2">
    <source>
        <dbReference type="ARBA" id="ARBA00005722"/>
    </source>
</evidence>
<gene>
    <name evidence="7" type="ORF">GCM10007301_26110</name>
</gene>
<keyword evidence="4" id="KW-0472">Membrane</keyword>
<comment type="subcellular location">
    <subcellularLocation>
        <location evidence="1">Cell outer membrane</location>
    </subcellularLocation>
</comment>
<evidence type="ECO:0000256" key="1">
    <source>
        <dbReference type="ARBA" id="ARBA00004442"/>
    </source>
</evidence>
<name>A0A917FDK0_9HYPH</name>
<feature type="signal peptide" evidence="6">
    <location>
        <begin position="1"/>
        <end position="41"/>
    </location>
</feature>
<keyword evidence="8" id="KW-1185">Reference proteome</keyword>
<feature type="chain" id="PRO_5036872713" evidence="6">
    <location>
        <begin position="42"/>
        <end position="300"/>
    </location>
</feature>
<keyword evidence="5" id="KW-0998">Cell outer membrane</keyword>
<dbReference type="RefSeq" id="WP_188579175.1">
    <property type="nucleotide sequence ID" value="NZ_BMCT01000003.1"/>
</dbReference>
<evidence type="ECO:0000256" key="4">
    <source>
        <dbReference type="ARBA" id="ARBA00023136"/>
    </source>
</evidence>
<proteinExistence type="inferred from homology"/>
<dbReference type="AlphaFoldDB" id="A0A917FDK0"/>
<keyword evidence="3 6" id="KW-0732">Signal</keyword>
<evidence type="ECO:0000313" key="8">
    <source>
        <dbReference type="Proteomes" id="UP000606044"/>
    </source>
</evidence>
<accession>A0A917FDK0</accession>
<dbReference type="PANTHER" id="PTHR38776:SF1">
    <property type="entry name" value="MLTA-INTERACTING PROTEIN-RELATED"/>
    <property type="match status" value="1"/>
</dbReference>
<evidence type="ECO:0000256" key="6">
    <source>
        <dbReference type="SAM" id="SignalP"/>
    </source>
</evidence>
<dbReference type="EMBL" id="BMCT01000003">
    <property type="protein sequence ID" value="GGF65092.1"/>
    <property type="molecule type" value="Genomic_DNA"/>
</dbReference>
<comment type="caution">
    <text evidence="7">The sequence shown here is derived from an EMBL/GenBank/DDBJ whole genome shotgun (WGS) entry which is preliminary data.</text>
</comment>
<dbReference type="GO" id="GO:0009279">
    <property type="term" value="C:cell outer membrane"/>
    <property type="evidence" value="ECO:0007669"/>
    <property type="project" value="UniProtKB-SubCell"/>
</dbReference>
<dbReference type="PANTHER" id="PTHR38776">
    <property type="entry name" value="MLTA-INTERACTING PROTEIN-RELATED"/>
    <property type="match status" value="1"/>
</dbReference>
<dbReference type="SUPFAM" id="SSF56935">
    <property type="entry name" value="Porins"/>
    <property type="match status" value="1"/>
</dbReference>
<sequence>MPLPVSRSASPLRSRLPGDQRRILPLTAVATLLLISGRASAADLAASTSATTASRPAASASGTDFGQFAFVTDKLAEWKVVLGGGAMIAPKYEGSDEYEVSPVPFVSASFGDLVKLDPRGLSVNLYKADGFTFSGRLGYDGGRQQDDSDHLRGLGDIDAGAVVGAKVAYAIGQVELYAALNRTIGGSDGLEAKFGVDASFRYERMLFTAGMSGTWSDDNYMQAYFGVTPTQSALSGLPVYTIGAGLKRVDFNVSATYMLTDHWLIRGQAGLGYLIGDAADSPIVESKTQPSGILAIGYKF</sequence>
<evidence type="ECO:0000256" key="3">
    <source>
        <dbReference type="ARBA" id="ARBA00022729"/>
    </source>
</evidence>
<organism evidence="7 8">
    <name type="scientific">Azorhizobium oxalatiphilum</name>
    <dbReference type="NCBI Taxonomy" id="980631"/>
    <lineage>
        <taxon>Bacteria</taxon>
        <taxon>Pseudomonadati</taxon>
        <taxon>Pseudomonadota</taxon>
        <taxon>Alphaproteobacteria</taxon>
        <taxon>Hyphomicrobiales</taxon>
        <taxon>Xanthobacteraceae</taxon>
        <taxon>Azorhizobium</taxon>
    </lineage>
</organism>
<dbReference type="InterPro" id="IPR010583">
    <property type="entry name" value="MipA"/>
</dbReference>
<evidence type="ECO:0000313" key="7">
    <source>
        <dbReference type="EMBL" id="GGF65092.1"/>
    </source>
</evidence>
<dbReference type="Pfam" id="PF06629">
    <property type="entry name" value="MipA"/>
    <property type="match status" value="1"/>
</dbReference>
<protein>
    <submittedName>
        <fullName evidence="7">MltA-interacting MipA family protein</fullName>
    </submittedName>
</protein>
<evidence type="ECO:0000256" key="5">
    <source>
        <dbReference type="ARBA" id="ARBA00023237"/>
    </source>
</evidence>